<accession>A0AAW7M494</accession>
<evidence type="ECO:0000313" key="2">
    <source>
        <dbReference type="Proteomes" id="UP001172737"/>
    </source>
</evidence>
<evidence type="ECO:0008006" key="3">
    <source>
        <dbReference type="Google" id="ProtNLM"/>
    </source>
</evidence>
<sequence>MRSRRGDRGSVTVELALALPAAVAVLALALGGVRAAGEGAAVDAAALAAARAAVVEDDAGAQAVARRVGGPRVSVEIVRADGWVAVTVAAPPRWPWPPRTAVIALPDQP</sequence>
<reference evidence="1" key="1">
    <citation type="submission" date="2023-06" db="EMBL/GenBank/DDBJ databases">
        <title>Sysu t00039.</title>
        <authorList>
            <person name="Gao L."/>
            <person name="Fang B.-Z."/>
            <person name="Li W.-J."/>
        </authorList>
    </citation>
    <scope>NUCLEOTIDE SEQUENCE</scope>
    <source>
        <strain evidence="1">SYSU T00039</strain>
    </source>
</reference>
<comment type="caution">
    <text evidence="1">The sequence shown here is derived from an EMBL/GenBank/DDBJ whole genome shotgun (WGS) entry which is preliminary data.</text>
</comment>
<dbReference type="EMBL" id="JAUHPX010000006">
    <property type="protein sequence ID" value="MDN4488577.1"/>
    <property type="molecule type" value="Genomic_DNA"/>
</dbReference>
<proteinExistence type="predicted"/>
<dbReference type="RefSeq" id="WP_301120612.1">
    <property type="nucleotide sequence ID" value="NZ_JAUHPX010000006.1"/>
</dbReference>
<dbReference type="Proteomes" id="UP001172737">
    <property type="component" value="Unassembled WGS sequence"/>
</dbReference>
<name>A0AAW7M494_9MICO</name>
<keyword evidence="2" id="KW-1185">Reference proteome</keyword>
<dbReference type="AlphaFoldDB" id="A0AAW7M494"/>
<organism evidence="1 2">
    <name type="scientific">Demequina lignilytica</name>
    <dbReference type="NCBI Taxonomy" id="3051663"/>
    <lineage>
        <taxon>Bacteria</taxon>
        <taxon>Bacillati</taxon>
        <taxon>Actinomycetota</taxon>
        <taxon>Actinomycetes</taxon>
        <taxon>Micrococcales</taxon>
        <taxon>Demequinaceae</taxon>
        <taxon>Demequina</taxon>
    </lineage>
</organism>
<protein>
    <recommendedName>
        <fullName evidence="3">TadE-like protein</fullName>
    </recommendedName>
</protein>
<evidence type="ECO:0000313" key="1">
    <source>
        <dbReference type="EMBL" id="MDN4488577.1"/>
    </source>
</evidence>
<gene>
    <name evidence="1" type="ORF">QQX10_10400</name>
</gene>